<keyword evidence="2" id="KW-0472">Membrane</keyword>
<reference evidence="5 6" key="1">
    <citation type="submission" date="2018-08" db="EMBL/GenBank/DDBJ databases">
        <title>A genome reference for cultivated species of the human gut microbiota.</title>
        <authorList>
            <person name="Zou Y."/>
            <person name="Xue W."/>
            <person name="Luo G."/>
        </authorList>
    </citation>
    <scope>NUCLEOTIDE SEQUENCE [LARGE SCALE GENOMIC DNA]</scope>
    <source>
        <strain evidence="4 6">AF12-11</strain>
        <strain evidence="3 5">TF11-11</strain>
    </source>
</reference>
<dbReference type="EMBL" id="QSAJ01000009">
    <property type="protein sequence ID" value="RGW54359.1"/>
    <property type="molecule type" value="Genomic_DNA"/>
</dbReference>
<dbReference type="Proteomes" id="UP000261208">
    <property type="component" value="Unassembled WGS sequence"/>
</dbReference>
<feature type="transmembrane region" description="Helical" evidence="2">
    <location>
        <begin position="114"/>
        <end position="135"/>
    </location>
</feature>
<sequence length="136" mass="15512">MMKCPTCGGPLKPSKKDPDYLLCYTCKKKFKVPQHQAEDVAPKTERMSAKKEAGRRDSAKKDSARKENVKKERSVKEQKYSNIPPKEVRDKREREMKKAYDDMLSVEDEKVSKAPIIILAIAIVVVAAVIVYMLLK</sequence>
<keyword evidence="2" id="KW-1133">Transmembrane helix</keyword>
<feature type="region of interest" description="Disordered" evidence="1">
    <location>
        <begin position="32"/>
        <end position="94"/>
    </location>
</feature>
<dbReference type="RefSeq" id="WP_117648883.1">
    <property type="nucleotide sequence ID" value="NZ_QSQQ01000001.1"/>
</dbReference>
<evidence type="ECO:0000313" key="4">
    <source>
        <dbReference type="EMBL" id="RGW54359.1"/>
    </source>
</evidence>
<protein>
    <submittedName>
        <fullName evidence="4">Uncharacterized protein</fullName>
    </submittedName>
</protein>
<dbReference type="EMBL" id="QSQQ01000001">
    <property type="protein sequence ID" value="RGK50833.1"/>
    <property type="molecule type" value="Genomic_DNA"/>
</dbReference>
<evidence type="ECO:0000313" key="6">
    <source>
        <dbReference type="Proteomes" id="UP000266376"/>
    </source>
</evidence>
<organism evidence="4 6">
    <name type="scientific">Dorea formicigenerans</name>
    <dbReference type="NCBI Taxonomy" id="39486"/>
    <lineage>
        <taxon>Bacteria</taxon>
        <taxon>Bacillati</taxon>
        <taxon>Bacillota</taxon>
        <taxon>Clostridia</taxon>
        <taxon>Lachnospirales</taxon>
        <taxon>Lachnospiraceae</taxon>
        <taxon>Dorea</taxon>
    </lineage>
</organism>
<proteinExistence type="predicted"/>
<comment type="caution">
    <text evidence="4">The sequence shown here is derived from an EMBL/GenBank/DDBJ whole genome shotgun (WGS) entry which is preliminary data.</text>
</comment>
<accession>A0A395XMG0</accession>
<dbReference type="Proteomes" id="UP000266376">
    <property type="component" value="Unassembled WGS sequence"/>
</dbReference>
<evidence type="ECO:0000256" key="2">
    <source>
        <dbReference type="SAM" id="Phobius"/>
    </source>
</evidence>
<gene>
    <name evidence="4" type="ORF">DWV67_05315</name>
    <name evidence="3" type="ORF">DXD10_01615</name>
</gene>
<feature type="compositionally biased region" description="Basic and acidic residues" evidence="1">
    <location>
        <begin position="36"/>
        <end position="79"/>
    </location>
</feature>
<dbReference type="AlphaFoldDB" id="A0A395XMG0"/>
<evidence type="ECO:0000313" key="5">
    <source>
        <dbReference type="Proteomes" id="UP000261208"/>
    </source>
</evidence>
<keyword evidence="2" id="KW-0812">Transmembrane</keyword>
<evidence type="ECO:0000256" key="1">
    <source>
        <dbReference type="SAM" id="MobiDB-lite"/>
    </source>
</evidence>
<evidence type="ECO:0000313" key="3">
    <source>
        <dbReference type="EMBL" id="RGK50833.1"/>
    </source>
</evidence>
<name>A0A395XMG0_9FIRM</name>